<evidence type="ECO:0000313" key="2">
    <source>
        <dbReference type="EMBL" id="OQK03925.1"/>
    </source>
</evidence>
<comment type="caution">
    <text evidence="2">The sequence shown here is derived from an EMBL/GenBank/DDBJ whole genome shotgun (WGS) entry which is preliminary data.</text>
</comment>
<proteinExistence type="predicted"/>
<evidence type="ECO:0008006" key="4">
    <source>
        <dbReference type="Google" id="ProtNLM"/>
    </source>
</evidence>
<protein>
    <recommendedName>
        <fullName evidence="4">CRISPR-associated protein Csf2</fullName>
    </recommendedName>
</protein>
<gene>
    <name evidence="2" type="ORF">AKG60_03295</name>
</gene>
<sequence length="343" mass="38080">MNSKTYHFKGSIKTLEPFTVSLAKTGEIPTQNGIAYIPESTLNGALRKCALDYIISNADTDEGKEKLFNLDTYFSQAQGVIINNDVKDLIDKSTTSIPVDKDIDLRAANPFLSLFGRWKLGGKWGLGNAYTTSEDQLVKLSGGFRSAIFERNPDLLKTLNEGEVERYIKLQANQKALSSDVNALKKQATDLKKKYTREVDEAVKKAISNEINDLEQQIKGVKNASDEGKEIILRPLDNVSAIAANSALKHRMTLTRATDVELGCMLITLGQFSLNPRIGGKQRSNFGLVEMDWEVFVSNPETFGRDKIGRVKISDDGLVIEGEDLKEAMKAFRNGSFDFSRII</sequence>
<feature type="coiled-coil region" evidence="1">
    <location>
        <begin position="167"/>
        <end position="224"/>
    </location>
</feature>
<keyword evidence="1" id="KW-0175">Coiled coil</keyword>
<evidence type="ECO:0000313" key="3">
    <source>
        <dbReference type="Proteomes" id="UP000191946"/>
    </source>
</evidence>
<name>A0AAX0MGS2_VIBPH</name>
<organism evidence="2 3">
    <name type="scientific">Vibrio parahaemolyticus</name>
    <dbReference type="NCBI Taxonomy" id="670"/>
    <lineage>
        <taxon>Bacteria</taxon>
        <taxon>Pseudomonadati</taxon>
        <taxon>Pseudomonadota</taxon>
        <taxon>Gammaproteobacteria</taxon>
        <taxon>Vibrionales</taxon>
        <taxon>Vibrionaceae</taxon>
        <taxon>Vibrio</taxon>
    </lineage>
</organism>
<evidence type="ECO:0000256" key="1">
    <source>
        <dbReference type="SAM" id="Coils"/>
    </source>
</evidence>
<dbReference type="Proteomes" id="UP000191946">
    <property type="component" value="Unassembled WGS sequence"/>
</dbReference>
<reference evidence="2 3" key="1">
    <citation type="submission" date="2015-08" db="EMBL/GenBank/DDBJ databases">
        <title>Draft Genome Sequences of Vibrio parahaemolyticus Strains.</title>
        <authorList>
            <person name="Gonzalez-Escalona N."/>
            <person name="DePaola A."/>
        </authorList>
    </citation>
    <scope>NUCLEOTIDE SEQUENCE [LARGE SCALE GENOMIC DNA]</scope>
    <source>
        <strain evidence="2 3">CFSAN001621</strain>
    </source>
</reference>
<keyword evidence="3" id="KW-1185">Reference proteome</keyword>
<dbReference type="EMBL" id="LHQV01000005">
    <property type="protein sequence ID" value="OQK03925.1"/>
    <property type="molecule type" value="Genomic_DNA"/>
</dbReference>
<dbReference type="AlphaFoldDB" id="A0AAX0MGS2"/>
<accession>A0AAX0MGS2</accession>
<dbReference type="RefSeq" id="WP_053318911.1">
    <property type="nucleotide sequence ID" value="NZ_JBPATS010000003.1"/>
</dbReference>